<proteinExistence type="inferred from homology"/>
<comment type="similarity">
    <text evidence="2">Belongs to the flagella basal body rod proteins family.</text>
</comment>
<keyword evidence="3" id="KW-0975">Bacterial flagellum</keyword>
<dbReference type="PANTHER" id="PTHR30435:SF2">
    <property type="entry name" value="FLAGELLAR BASAL-BODY ROD PROTEIN FLGC"/>
    <property type="match status" value="1"/>
</dbReference>
<dbReference type="EMBL" id="JANDBC010000002">
    <property type="protein sequence ID" value="MCP9291900.1"/>
    <property type="molecule type" value="Genomic_DNA"/>
</dbReference>
<name>A0A9X2L3W1_9BACT</name>
<organism evidence="6 7">
    <name type="scientific">Gracilimonas sediminicola</name>
    <dbReference type="NCBI Taxonomy" id="2952158"/>
    <lineage>
        <taxon>Bacteria</taxon>
        <taxon>Pseudomonadati</taxon>
        <taxon>Balneolota</taxon>
        <taxon>Balneolia</taxon>
        <taxon>Balneolales</taxon>
        <taxon>Balneolaceae</taxon>
        <taxon>Gracilimonas</taxon>
    </lineage>
</organism>
<evidence type="ECO:0000256" key="3">
    <source>
        <dbReference type="ARBA" id="ARBA00023143"/>
    </source>
</evidence>
<keyword evidence="7" id="KW-1185">Reference proteome</keyword>
<evidence type="ECO:0000256" key="4">
    <source>
        <dbReference type="SAM" id="MobiDB-lite"/>
    </source>
</evidence>
<protein>
    <recommendedName>
        <fullName evidence="5">Flagellar basal-body/hook protein C-terminal domain-containing protein</fullName>
    </recommendedName>
</protein>
<comment type="caution">
    <text evidence="6">The sequence shown here is derived from an EMBL/GenBank/DDBJ whole genome shotgun (WGS) entry which is preliminary data.</text>
</comment>
<dbReference type="AlphaFoldDB" id="A0A9X2L3W1"/>
<dbReference type="Proteomes" id="UP001139125">
    <property type="component" value="Unassembled WGS sequence"/>
</dbReference>
<gene>
    <name evidence="6" type="ORF">NM125_09970</name>
</gene>
<evidence type="ECO:0000313" key="7">
    <source>
        <dbReference type="Proteomes" id="UP001139125"/>
    </source>
</evidence>
<feature type="domain" description="Flagellar basal-body/hook protein C-terminal" evidence="5">
    <location>
        <begin position="122"/>
        <end position="164"/>
    </location>
</feature>
<evidence type="ECO:0000256" key="2">
    <source>
        <dbReference type="ARBA" id="ARBA00009677"/>
    </source>
</evidence>
<evidence type="ECO:0000259" key="5">
    <source>
        <dbReference type="Pfam" id="PF06429"/>
    </source>
</evidence>
<reference evidence="6" key="1">
    <citation type="submission" date="2022-06" db="EMBL/GenBank/DDBJ databases">
        <title>Gracilimonas sp. CAU 1638 isolated from sea sediment.</title>
        <authorList>
            <person name="Kim W."/>
        </authorList>
    </citation>
    <scope>NUCLEOTIDE SEQUENCE</scope>
    <source>
        <strain evidence="6">CAU 1638</strain>
    </source>
</reference>
<dbReference type="PANTHER" id="PTHR30435">
    <property type="entry name" value="FLAGELLAR PROTEIN"/>
    <property type="match status" value="1"/>
</dbReference>
<dbReference type="GO" id="GO:0009425">
    <property type="term" value="C:bacterial-type flagellum basal body"/>
    <property type="evidence" value="ECO:0007669"/>
    <property type="project" value="UniProtKB-SubCell"/>
</dbReference>
<evidence type="ECO:0000313" key="6">
    <source>
        <dbReference type="EMBL" id="MCP9291900.1"/>
    </source>
</evidence>
<sequence length="166" mass="18411">MLPDRLSSTFQTAAQGLALQRERISVASQNIANAQTSAPAGSENVYRPKRVQSLAPDQQKFLQVLSESVSSLTRTNPKHMATGVGNTPNGEKATGLGPDFHVSEQNKFRYEYDPNHPDADKNGMVKYPDIDMVREMTEMVSANRLYEANLSSIEAEKEIIKRSLEI</sequence>
<dbReference type="InterPro" id="IPR010930">
    <property type="entry name" value="Flg_bb/hook_C_dom"/>
</dbReference>
<dbReference type="RefSeq" id="WP_255134774.1">
    <property type="nucleotide sequence ID" value="NZ_JANDBC010000002.1"/>
</dbReference>
<dbReference type="Pfam" id="PF06429">
    <property type="entry name" value="Flg_bbr_C"/>
    <property type="match status" value="1"/>
</dbReference>
<evidence type="ECO:0000256" key="1">
    <source>
        <dbReference type="ARBA" id="ARBA00004117"/>
    </source>
</evidence>
<accession>A0A9X2L3W1</accession>
<feature type="region of interest" description="Disordered" evidence="4">
    <location>
        <begin position="72"/>
        <end position="98"/>
    </location>
</feature>
<comment type="subcellular location">
    <subcellularLocation>
        <location evidence="1">Bacterial flagellum basal body</location>
    </subcellularLocation>
</comment>
<dbReference type="GO" id="GO:0071978">
    <property type="term" value="P:bacterial-type flagellum-dependent swarming motility"/>
    <property type="evidence" value="ECO:0007669"/>
    <property type="project" value="TreeGrafter"/>
</dbReference>